<evidence type="ECO:0000256" key="1">
    <source>
        <dbReference type="SAM" id="MobiDB-lite"/>
    </source>
</evidence>
<feature type="compositionally biased region" description="Basic and acidic residues" evidence="1">
    <location>
        <begin position="1"/>
        <end position="18"/>
    </location>
</feature>
<gene>
    <name evidence="2" type="ORF">WR25_23309</name>
</gene>
<dbReference type="EMBL" id="LIAE01010630">
    <property type="protein sequence ID" value="PAV57692.1"/>
    <property type="molecule type" value="Genomic_DNA"/>
</dbReference>
<feature type="region of interest" description="Disordered" evidence="1">
    <location>
        <begin position="1"/>
        <end position="81"/>
    </location>
</feature>
<evidence type="ECO:0000313" key="3">
    <source>
        <dbReference type="Proteomes" id="UP000218231"/>
    </source>
</evidence>
<feature type="compositionally biased region" description="Basic and acidic residues" evidence="1">
    <location>
        <begin position="28"/>
        <end position="41"/>
    </location>
</feature>
<proteinExistence type="predicted"/>
<dbReference type="Proteomes" id="UP000218231">
    <property type="component" value="Unassembled WGS sequence"/>
</dbReference>
<name>A0A2A2J847_9BILA</name>
<protein>
    <submittedName>
        <fullName evidence="2">Uncharacterized protein</fullName>
    </submittedName>
</protein>
<sequence length="81" mass="9204">MCEWNSKKSRMERDRSGTNDDNNGSDAKNSKDISDNSTMEKNDDDGYNDSQTRQHNQLLLHVETTADNHTSALQTTQLETL</sequence>
<reference evidence="2 3" key="1">
    <citation type="journal article" date="2017" name="Curr. Biol.">
        <title>Genome architecture and evolution of a unichromosomal asexual nematode.</title>
        <authorList>
            <person name="Fradin H."/>
            <person name="Zegar C."/>
            <person name="Gutwein M."/>
            <person name="Lucas J."/>
            <person name="Kovtun M."/>
            <person name="Corcoran D."/>
            <person name="Baugh L.R."/>
            <person name="Kiontke K."/>
            <person name="Gunsalus K."/>
            <person name="Fitch D.H."/>
            <person name="Piano F."/>
        </authorList>
    </citation>
    <scope>NUCLEOTIDE SEQUENCE [LARGE SCALE GENOMIC DNA]</scope>
    <source>
        <strain evidence="2">PF1309</strain>
    </source>
</reference>
<feature type="compositionally biased region" description="Polar residues" evidence="1">
    <location>
        <begin position="65"/>
        <end position="81"/>
    </location>
</feature>
<evidence type="ECO:0000313" key="2">
    <source>
        <dbReference type="EMBL" id="PAV57692.1"/>
    </source>
</evidence>
<comment type="caution">
    <text evidence="2">The sequence shown here is derived from an EMBL/GenBank/DDBJ whole genome shotgun (WGS) entry which is preliminary data.</text>
</comment>
<organism evidence="2 3">
    <name type="scientific">Diploscapter pachys</name>
    <dbReference type="NCBI Taxonomy" id="2018661"/>
    <lineage>
        <taxon>Eukaryota</taxon>
        <taxon>Metazoa</taxon>
        <taxon>Ecdysozoa</taxon>
        <taxon>Nematoda</taxon>
        <taxon>Chromadorea</taxon>
        <taxon>Rhabditida</taxon>
        <taxon>Rhabditina</taxon>
        <taxon>Rhabditomorpha</taxon>
        <taxon>Rhabditoidea</taxon>
        <taxon>Rhabditidae</taxon>
        <taxon>Diploscapter</taxon>
    </lineage>
</organism>
<keyword evidence="3" id="KW-1185">Reference proteome</keyword>
<feature type="compositionally biased region" description="Polar residues" evidence="1">
    <location>
        <begin position="48"/>
        <end position="57"/>
    </location>
</feature>
<dbReference type="AlphaFoldDB" id="A0A2A2J847"/>
<accession>A0A2A2J847</accession>